<protein>
    <recommendedName>
        <fullName evidence="3">Lipoprotein</fullName>
    </recommendedName>
</protein>
<evidence type="ECO:0000313" key="2">
    <source>
        <dbReference type="Proteomes" id="UP000598971"/>
    </source>
</evidence>
<name>A0A8J8FFZ9_9BACT</name>
<dbReference type="Proteomes" id="UP000598971">
    <property type="component" value="Unassembled WGS sequence"/>
</dbReference>
<dbReference type="RefSeq" id="WP_171609157.1">
    <property type="nucleotide sequence ID" value="NZ_WHPF01000013.1"/>
</dbReference>
<dbReference type="EMBL" id="WHPF01000013">
    <property type="protein sequence ID" value="NNV57208.1"/>
    <property type="molecule type" value="Genomic_DNA"/>
</dbReference>
<evidence type="ECO:0008006" key="3">
    <source>
        <dbReference type="Google" id="ProtNLM"/>
    </source>
</evidence>
<dbReference type="AlphaFoldDB" id="A0A8J8FFZ9"/>
<comment type="caution">
    <text evidence="1">The sequence shown here is derived from an EMBL/GenBank/DDBJ whole genome shotgun (WGS) entry which is preliminary data.</text>
</comment>
<dbReference type="PROSITE" id="PS51257">
    <property type="entry name" value="PROKAR_LIPOPROTEIN"/>
    <property type="match status" value="1"/>
</dbReference>
<organism evidence="1 2">
    <name type="scientific">Limnovirga soli</name>
    <dbReference type="NCBI Taxonomy" id="2656915"/>
    <lineage>
        <taxon>Bacteria</taxon>
        <taxon>Pseudomonadati</taxon>
        <taxon>Bacteroidota</taxon>
        <taxon>Chitinophagia</taxon>
        <taxon>Chitinophagales</taxon>
        <taxon>Chitinophagaceae</taxon>
        <taxon>Limnovirga</taxon>
    </lineage>
</organism>
<keyword evidence="2" id="KW-1185">Reference proteome</keyword>
<proteinExistence type="predicted"/>
<accession>A0A8J8FFZ9</accession>
<gene>
    <name evidence="1" type="ORF">GD597_17180</name>
</gene>
<reference evidence="1" key="1">
    <citation type="submission" date="2019-10" db="EMBL/GenBank/DDBJ databases">
        <title>Draft genome sequence of Panacibacter sp. KCS-6.</title>
        <authorList>
            <person name="Yim K.J."/>
        </authorList>
    </citation>
    <scope>NUCLEOTIDE SEQUENCE</scope>
    <source>
        <strain evidence="1">KCS-6</strain>
    </source>
</reference>
<sequence>MNIKTVFLITLFFCSCHEQESQAETVLPLNSETVLPSKSKTVLPLGLELNKDISSQLNALIKSKKVKVVEKGLIYKFSANKKVDAFLLIIGLGTLSQFSITYHNPSLKREKFVPIYAHIESFYAVTADEKDALIDDFSSKYGKPKLTQIDEFIYYDYRLPDVHLKVLVKPYLGYDEKPHPENDYYYVGAFFEKAIQ</sequence>
<evidence type="ECO:0000313" key="1">
    <source>
        <dbReference type="EMBL" id="NNV57208.1"/>
    </source>
</evidence>